<protein>
    <submittedName>
        <fullName evidence="2">Uncharacterized protein</fullName>
    </submittedName>
</protein>
<feature type="transmembrane region" description="Helical" evidence="1">
    <location>
        <begin position="92"/>
        <end position="110"/>
    </location>
</feature>
<sequence>MFEQLQELNKQANRIETEYWVNHDLFSWQWWFIVIINLLFLVLLILFMDKQRIQIITIAFLFSFILVGIVNELGSFYGWWSYPHQFITALKTMNAVDFLTVPVIITLFYQTFGKWKIYLITTTVFFLILSFVGIPIFVYFDFYKLHTWNYFYSFLTLLLVSILVKLFTDFIITKSKSL</sequence>
<name>A0A223KU53_9BACI</name>
<dbReference type="NCBIfam" id="NF041644">
    <property type="entry name" value="CBO0543_fam"/>
    <property type="match status" value="1"/>
</dbReference>
<gene>
    <name evidence="2" type="ORF">BC6307_18045</name>
</gene>
<keyword evidence="1" id="KW-1133">Transmembrane helix</keyword>
<feature type="transmembrane region" description="Helical" evidence="1">
    <location>
        <begin position="55"/>
        <end position="80"/>
    </location>
</feature>
<dbReference type="EMBL" id="CP018866">
    <property type="protein sequence ID" value="AST93022.1"/>
    <property type="molecule type" value="Genomic_DNA"/>
</dbReference>
<dbReference type="RefSeq" id="WP_066412409.1">
    <property type="nucleotide sequence ID" value="NZ_CP018866.1"/>
</dbReference>
<evidence type="ECO:0000256" key="1">
    <source>
        <dbReference type="SAM" id="Phobius"/>
    </source>
</evidence>
<dbReference type="Proteomes" id="UP000215224">
    <property type="component" value="Chromosome"/>
</dbReference>
<dbReference type="STRING" id="1314751.GCA_001591425_00784"/>
<feature type="transmembrane region" description="Helical" evidence="1">
    <location>
        <begin position="28"/>
        <end position="48"/>
    </location>
</feature>
<keyword evidence="1" id="KW-0812">Transmembrane</keyword>
<reference evidence="2 3" key="1">
    <citation type="submission" date="2016-12" db="EMBL/GenBank/DDBJ databases">
        <title>The whole genome sequencing and assembly of Bacillus cohnii DSM 6307T strain.</title>
        <authorList>
            <person name="Lee Y.-J."/>
            <person name="Yi H."/>
            <person name="Bahn Y.-S."/>
            <person name="Kim J.F."/>
            <person name="Lee D.-W."/>
        </authorList>
    </citation>
    <scope>NUCLEOTIDE SEQUENCE [LARGE SCALE GENOMIC DNA]</scope>
    <source>
        <strain evidence="2 3">DSM 6307</strain>
    </source>
</reference>
<dbReference type="InterPro" id="IPR048147">
    <property type="entry name" value="CBO0543-like"/>
</dbReference>
<evidence type="ECO:0000313" key="2">
    <source>
        <dbReference type="EMBL" id="AST93022.1"/>
    </source>
</evidence>
<keyword evidence="3" id="KW-1185">Reference proteome</keyword>
<organism evidence="2 3">
    <name type="scientific">Sutcliffiella cohnii</name>
    <dbReference type="NCBI Taxonomy" id="33932"/>
    <lineage>
        <taxon>Bacteria</taxon>
        <taxon>Bacillati</taxon>
        <taxon>Bacillota</taxon>
        <taxon>Bacilli</taxon>
        <taxon>Bacillales</taxon>
        <taxon>Bacillaceae</taxon>
        <taxon>Sutcliffiella</taxon>
    </lineage>
</organism>
<keyword evidence="1" id="KW-0472">Membrane</keyword>
<feature type="transmembrane region" description="Helical" evidence="1">
    <location>
        <begin position="150"/>
        <end position="172"/>
    </location>
</feature>
<dbReference type="KEGG" id="bcoh:BC6307_18045"/>
<feature type="transmembrane region" description="Helical" evidence="1">
    <location>
        <begin position="117"/>
        <end position="138"/>
    </location>
</feature>
<evidence type="ECO:0000313" key="3">
    <source>
        <dbReference type="Proteomes" id="UP000215224"/>
    </source>
</evidence>
<accession>A0A223KU53</accession>
<dbReference type="AlphaFoldDB" id="A0A223KU53"/>
<proteinExistence type="predicted"/>